<feature type="compositionally biased region" description="Basic and acidic residues" evidence="1">
    <location>
        <begin position="99"/>
        <end position="112"/>
    </location>
</feature>
<reference evidence="3 4" key="1">
    <citation type="submission" date="2019-06" db="EMBL/GenBank/DDBJ databases">
        <title>Genome Sequence of the Brown Rot Fungal Pathogen Monilinia fructicola.</title>
        <authorList>
            <person name="De Miccolis Angelini R.M."/>
            <person name="Landi L."/>
            <person name="Abate D."/>
            <person name="Pollastro S."/>
            <person name="Romanazzi G."/>
            <person name="Faretra F."/>
        </authorList>
    </citation>
    <scope>NUCLEOTIDE SEQUENCE [LARGE SCALE GENOMIC DNA]</scope>
    <source>
        <strain evidence="3 4">Mfrc123</strain>
    </source>
</reference>
<dbReference type="VEuPathDB" id="FungiDB:MFRU_003g00760"/>
<sequence length="466" mass="54321">MPTMAVPHFVDSYHVLSISPNASKVEVSKAWKRLALSLHPDKNPNEDTTERFQQLQDAYDAIKTPRERQHHDTRRSQYLVALEAARMAAEAAALAAKETREANERWERDQKQRKQREKQRREKDAFRIQKEQREKKKRAAQRLAEEEARLVADILRTFRYRRISPIKRAVYRSKEHWDYQIPILFEFKNRIHASYQARAGMHVEFRNRLIKSIVQQQHSIHHARSQTAPNQLSEEEKLKQDQELRATFKALRRECFDYEKQHYEWRQSISAEALRIIGPRNPFLVENNTGDYFEPARCFWESFAEISHPLGTDIILMTTSKLWNQASFGFVTKGVGVGEASNLASEPQDLDALRDLWERKMEDGPWHSPLGERLCTSVGQGVREDICGRCCLKTSFGEHETVASRCEKCEMVVCETCRVELEILREFGEWVNEVGAYSGEKLECLYGPPGKGWIFNGETFVSEYDL</sequence>
<name>A0A5M9JXE8_MONFR</name>
<dbReference type="CDD" id="cd06257">
    <property type="entry name" value="DnaJ"/>
    <property type="match status" value="1"/>
</dbReference>
<keyword evidence="4" id="KW-1185">Reference proteome</keyword>
<dbReference type="SUPFAM" id="SSF46565">
    <property type="entry name" value="Chaperone J-domain"/>
    <property type="match status" value="1"/>
</dbReference>
<feature type="compositionally biased region" description="Basic and acidic residues" evidence="1">
    <location>
        <begin position="119"/>
        <end position="134"/>
    </location>
</feature>
<evidence type="ECO:0000259" key="2">
    <source>
        <dbReference type="PROSITE" id="PS50076"/>
    </source>
</evidence>
<protein>
    <recommendedName>
        <fullName evidence="2">J domain-containing protein</fullName>
    </recommendedName>
</protein>
<dbReference type="OrthoDB" id="3516383at2759"/>
<comment type="caution">
    <text evidence="3">The sequence shown here is derived from an EMBL/GenBank/DDBJ whole genome shotgun (WGS) entry which is preliminary data.</text>
</comment>
<dbReference type="EMBL" id="VICG01000004">
    <property type="protein sequence ID" value="KAA8572819.1"/>
    <property type="molecule type" value="Genomic_DNA"/>
</dbReference>
<organism evidence="3 4">
    <name type="scientific">Monilinia fructicola</name>
    <name type="common">Brown rot fungus</name>
    <name type="synonym">Ciboria fructicola</name>
    <dbReference type="NCBI Taxonomy" id="38448"/>
    <lineage>
        <taxon>Eukaryota</taxon>
        <taxon>Fungi</taxon>
        <taxon>Dikarya</taxon>
        <taxon>Ascomycota</taxon>
        <taxon>Pezizomycotina</taxon>
        <taxon>Leotiomycetes</taxon>
        <taxon>Helotiales</taxon>
        <taxon>Sclerotiniaceae</taxon>
        <taxon>Monilinia</taxon>
    </lineage>
</organism>
<dbReference type="PANTHER" id="PTHR43948">
    <property type="entry name" value="DNAJ HOMOLOG SUBFAMILY B"/>
    <property type="match status" value="1"/>
</dbReference>
<evidence type="ECO:0000313" key="3">
    <source>
        <dbReference type="EMBL" id="KAA8572819.1"/>
    </source>
</evidence>
<dbReference type="Pfam" id="PF00226">
    <property type="entry name" value="DnaJ"/>
    <property type="match status" value="1"/>
</dbReference>
<dbReference type="InterPro" id="IPR036869">
    <property type="entry name" value="J_dom_sf"/>
</dbReference>
<dbReference type="PRINTS" id="PR00625">
    <property type="entry name" value="JDOMAIN"/>
</dbReference>
<evidence type="ECO:0000313" key="4">
    <source>
        <dbReference type="Proteomes" id="UP000322873"/>
    </source>
</evidence>
<accession>A0A5M9JXE8</accession>
<dbReference type="InterPro" id="IPR001623">
    <property type="entry name" value="DnaJ_domain"/>
</dbReference>
<dbReference type="PROSITE" id="PS50076">
    <property type="entry name" value="DNAJ_2"/>
    <property type="match status" value="1"/>
</dbReference>
<dbReference type="AlphaFoldDB" id="A0A5M9JXE8"/>
<gene>
    <name evidence="3" type="ORF">EYC84_003391</name>
</gene>
<feature type="region of interest" description="Disordered" evidence="1">
    <location>
        <begin position="99"/>
        <end position="139"/>
    </location>
</feature>
<dbReference type="PANTHER" id="PTHR43948:SF10">
    <property type="entry name" value="MRJ, ISOFORM E"/>
    <property type="match status" value="1"/>
</dbReference>
<dbReference type="Gene3D" id="1.10.287.110">
    <property type="entry name" value="DnaJ domain"/>
    <property type="match status" value="1"/>
</dbReference>
<evidence type="ECO:0000256" key="1">
    <source>
        <dbReference type="SAM" id="MobiDB-lite"/>
    </source>
</evidence>
<feature type="domain" description="J" evidence="2">
    <location>
        <begin position="11"/>
        <end position="75"/>
    </location>
</feature>
<proteinExistence type="predicted"/>
<dbReference type="Proteomes" id="UP000322873">
    <property type="component" value="Unassembled WGS sequence"/>
</dbReference>
<dbReference type="SMART" id="SM00271">
    <property type="entry name" value="DnaJ"/>
    <property type="match status" value="1"/>
</dbReference>